<dbReference type="EMBL" id="JANAVB010011272">
    <property type="protein sequence ID" value="KAJ6837686.1"/>
    <property type="molecule type" value="Genomic_DNA"/>
</dbReference>
<dbReference type="AlphaFoldDB" id="A0AAX6GSY5"/>
<name>A0AAX6GSY5_IRIPA</name>
<gene>
    <name evidence="3" type="ORF">M6B38_120420</name>
    <name evidence="2" type="ORF">M6B38_347835</name>
</gene>
<protein>
    <submittedName>
        <fullName evidence="2">Classical arabinogalactan protein 9</fullName>
    </submittedName>
</protein>
<keyword evidence="4" id="KW-1185">Reference proteome</keyword>
<dbReference type="EMBL" id="JANAVB010016599">
    <property type="protein sequence ID" value="KAJ6831664.1"/>
    <property type="molecule type" value="Genomic_DNA"/>
</dbReference>
<evidence type="ECO:0000313" key="4">
    <source>
        <dbReference type="Proteomes" id="UP001140949"/>
    </source>
</evidence>
<reference evidence="2" key="2">
    <citation type="submission" date="2023-04" db="EMBL/GenBank/DDBJ databases">
        <authorList>
            <person name="Bruccoleri R.E."/>
            <person name="Oakeley E.J."/>
            <person name="Faust A.-M."/>
            <person name="Dessus-Babus S."/>
            <person name="Altorfer M."/>
            <person name="Burckhardt D."/>
            <person name="Oertli M."/>
            <person name="Naumann U."/>
            <person name="Petersen F."/>
            <person name="Wong J."/>
        </authorList>
    </citation>
    <scope>NUCLEOTIDE SEQUENCE</scope>
    <source>
        <strain evidence="2">GSM-AAB239-AS_SAM_17_03QT</strain>
        <tissue evidence="2">Leaf</tissue>
    </source>
</reference>
<evidence type="ECO:0000313" key="3">
    <source>
        <dbReference type="EMBL" id="KAJ6837686.1"/>
    </source>
</evidence>
<accession>A0AAX6GSY5</accession>
<comment type="caution">
    <text evidence="2">The sequence shown here is derived from an EMBL/GenBank/DDBJ whole genome shotgun (WGS) entry which is preliminary data.</text>
</comment>
<proteinExistence type="predicted"/>
<dbReference type="Proteomes" id="UP001140949">
    <property type="component" value="Unassembled WGS sequence"/>
</dbReference>
<feature type="region of interest" description="Disordered" evidence="1">
    <location>
        <begin position="1"/>
        <end position="51"/>
    </location>
</feature>
<organism evidence="2 4">
    <name type="scientific">Iris pallida</name>
    <name type="common">Sweet iris</name>
    <dbReference type="NCBI Taxonomy" id="29817"/>
    <lineage>
        <taxon>Eukaryota</taxon>
        <taxon>Viridiplantae</taxon>
        <taxon>Streptophyta</taxon>
        <taxon>Embryophyta</taxon>
        <taxon>Tracheophyta</taxon>
        <taxon>Spermatophyta</taxon>
        <taxon>Magnoliopsida</taxon>
        <taxon>Liliopsida</taxon>
        <taxon>Asparagales</taxon>
        <taxon>Iridaceae</taxon>
        <taxon>Iridoideae</taxon>
        <taxon>Irideae</taxon>
        <taxon>Iris</taxon>
    </lineage>
</organism>
<evidence type="ECO:0000256" key="1">
    <source>
        <dbReference type="SAM" id="MobiDB-lite"/>
    </source>
</evidence>
<sequence length="134" mass="13865">MRRRKHGEGSGSGHGARRGLVGRSRPGTRPRRRVEEARTERGSPPVFSVSHRRPVRGAAVLRGARLAVGEYPGGGDRGDVGDAGRGGAVIGDAPIRRRSDGRESLSAAALGFDEAAARAEAAEGHGIGTATLVL</sequence>
<evidence type="ECO:0000313" key="2">
    <source>
        <dbReference type="EMBL" id="KAJ6831664.1"/>
    </source>
</evidence>
<reference evidence="2" key="1">
    <citation type="journal article" date="2023" name="GigaByte">
        <title>Genome assembly of the bearded iris, Iris pallida Lam.</title>
        <authorList>
            <person name="Bruccoleri R.E."/>
            <person name="Oakeley E.J."/>
            <person name="Faust A.M.E."/>
            <person name="Altorfer M."/>
            <person name="Dessus-Babus S."/>
            <person name="Burckhardt D."/>
            <person name="Oertli M."/>
            <person name="Naumann U."/>
            <person name="Petersen F."/>
            <person name="Wong J."/>
        </authorList>
    </citation>
    <scope>NUCLEOTIDE SEQUENCE</scope>
    <source>
        <strain evidence="2">GSM-AAB239-AS_SAM_17_03QT</strain>
    </source>
</reference>